<dbReference type="Proteomes" id="UP001243009">
    <property type="component" value="Unassembled WGS sequence"/>
</dbReference>
<protein>
    <submittedName>
        <fullName evidence="2">DUF2628 domain-containing protein</fullName>
    </submittedName>
</protein>
<name>A0ABT9E413_9PROT</name>
<reference evidence="2 3" key="1">
    <citation type="submission" date="2023-08" db="EMBL/GenBank/DDBJ databases">
        <title>The draft genome sequence of Paracraurococcus sp. LOR1-02.</title>
        <authorList>
            <person name="Kingkaew E."/>
            <person name="Tanasupawat S."/>
        </authorList>
    </citation>
    <scope>NUCLEOTIDE SEQUENCE [LARGE SCALE GENOMIC DNA]</scope>
    <source>
        <strain evidence="2 3">LOR1-02</strain>
    </source>
</reference>
<dbReference type="InterPro" id="IPR024399">
    <property type="entry name" value="DUF2628"/>
</dbReference>
<evidence type="ECO:0000313" key="3">
    <source>
        <dbReference type="Proteomes" id="UP001243009"/>
    </source>
</evidence>
<keyword evidence="1" id="KW-0472">Membrane</keyword>
<keyword evidence="1" id="KW-0812">Transmembrane</keyword>
<dbReference type="RefSeq" id="WP_305105703.1">
    <property type="nucleotide sequence ID" value="NZ_JAUTWS010000021.1"/>
</dbReference>
<dbReference type="Pfam" id="PF10947">
    <property type="entry name" value="DUF2628"/>
    <property type="match status" value="1"/>
</dbReference>
<feature type="transmembrane region" description="Helical" evidence="1">
    <location>
        <begin position="21"/>
        <end position="41"/>
    </location>
</feature>
<organism evidence="2 3">
    <name type="scientific">Paracraurococcus lichenis</name>
    <dbReference type="NCBI Taxonomy" id="3064888"/>
    <lineage>
        <taxon>Bacteria</taxon>
        <taxon>Pseudomonadati</taxon>
        <taxon>Pseudomonadota</taxon>
        <taxon>Alphaproteobacteria</taxon>
        <taxon>Acetobacterales</taxon>
        <taxon>Roseomonadaceae</taxon>
        <taxon>Paracraurococcus</taxon>
    </lineage>
</organism>
<dbReference type="EMBL" id="JAUTWS010000021">
    <property type="protein sequence ID" value="MDO9710847.1"/>
    <property type="molecule type" value="Genomic_DNA"/>
</dbReference>
<feature type="transmembrane region" description="Helical" evidence="1">
    <location>
        <begin position="53"/>
        <end position="80"/>
    </location>
</feature>
<comment type="caution">
    <text evidence="2">The sequence shown here is derived from an EMBL/GenBank/DDBJ whole genome shotgun (WGS) entry which is preliminary data.</text>
</comment>
<accession>A0ABT9E413</accession>
<evidence type="ECO:0000256" key="1">
    <source>
        <dbReference type="SAM" id="Phobius"/>
    </source>
</evidence>
<evidence type="ECO:0000313" key="2">
    <source>
        <dbReference type="EMBL" id="MDO9710847.1"/>
    </source>
</evidence>
<keyword evidence="1" id="KW-1133">Transmembrane helix</keyword>
<proteinExistence type="predicted"/>
<sequence length="128" mass="13980">MRIWTVHLPRGAGDAARSRHAPVLVPEGFAWGAFLLALPWLLWHRLWLEAVAYIGIVLLLAALVPEEAAFPIALALQFLLGAHARDLRRAALARQGRPAAHVLAAPDEDLALARLLDARPELARGLRA</sequence>
<gene>
    <name evidence="2" type="ORF">Q7A36_21025</name>
</gene>
<keyword evidence="3" id="KW-1185">Reference proteome</keyword>